<evidence type="ECO:0000313" key="3">
    <source>
        <dbReference type="EMBL" id="HFK20978.1"/>
    </source>
</evidence>
<dbReference type="Pfam" id="PF13240">
    <property type="entry name" value="Zn_Ribbon_1"/>
    <property type="match status" value="1"/>
</dbReference>
<name>A0A7C3J4Y1_9CREN</name>
<reference evidence="3" key="1">
    <citation type="journal article" date="2020" name="mSystems">
        <title>Genome- and Community-Level Interaction Insights into Carbon Utilization and Element Cycling Functions of Hydrothermarchaeota in Hydrothermal Sediment.</title>
        <authorList>
            <person name="Zhou Z."/>
            <person name="Liu Y."/>
            <person name="Xu W."/>
            <person name="Pan J."/>
            <person name="Luo Z.H."/>
            <person name="Li M."/>
        </authorList>
    </citation>
    <scope>NUCLEOTIDE SEQUENCE [LARGE SCALE GENOMIC DNA]</scope>
    <source>
        <strain evidence="3">SpSt-468</strain>
    </source>
</reference>
<gene>
    <name evidence="3" type="ORF">ENS19_06860</name>
</gene>
<dbReference type="EMBL" id="DSTX01000011">
    <property type="protein sequence ID" value="HFK20978.1"/>
    <property type="molecule type" value="Genomic_DNA"/>
</dbReference>
<accession>A0A7C3J4Y1</accession>
<protein>
    <submittedName>
        <fullName evidence="3">Zinc ribbon domain-containing protein</fullName>
    </submittedName>
</protein>
<sequence>MVLILEKKYCSKCGKENASDALYCSSCGAPLEKIAQPYAGPKRHDDECFGREEEEECFGIPNGGLIVGVIFGIILILVGIGIIYGWTNWNLLGPAIIIIVGILILVGALTKSRRRRP</sequence>
<evidence type="ECO:0000259" key="2">
    <source>
        <dbReference type="Pfam" id="PF13240"/>
    </source>
</evidence>
<feature type="domain" description="Zinc-ribbon" evidence="2">
    <location>
        <begin position="9"/>
        <end position="31"/>
    </location>
</feature>
<keyword evidence="1" id="KW-0472">Membrane</keyword>
<evidence type="ECO:0000256" key="1">
    <source>
        <dbReference type="SAM" id="Phobius"/>
    </source>
</evidence>
<keyword evidence="1" id="KW-0812">Transmembrane</keyword>
<dbReference type="InterPro" id="IPR026870">
    <property type="entry name" value="Zinc_ribbon_dom"/>
</dbReference>
<comment type="caution">
    <text evidence="3">The sequence shown here is derived from an EMBL/GenBank/DDBJ whole genome shotgun (WGS) entry which is preliminary data.</text>
</comment>
<organism evidence="3">
    <name type="scientific">Candidatus Methanomethylicus mesodigestus</name>
    <dbReference type="NCBI Taxonomy" id="1867258"/>
    <lineage>
        <taxon>Archaea</taxon>
        <taxon>Thermoproteota</taxon>
        <taxon>Methanosuratincolia</taxon>
        <taxon>Candidatus Methanomethylicales</taxon>
        <taxon>Candidatus Methanomethylicaceae</taxon>
        <taxon>Candidatus Methanomethylicus</taxon>
    </lineage>
</organism>
<dbReference type="AlphaFoldDB" id="A0A7C3J4Y1"/>
<feature type="transmembrane region" description="Helical" evidence="1">
    <location>
        <begin position="65"/>
        <end position="86"/>
    </location>
</feature>
<keyword evidence="1" id="KW-1133">Transmembrane helix</keyword>
<proteinExistence type="predicted"/>
<feature type="transmembrane region" description="Helical" evidence="1">
    <location>
        <begin position="92"/>
        <end position="110"/>
    </location>
</feature>